<dbReference type="Proteomes" id="UP000243459">
    <property type="component" value="Chromosome 3"/>
</dbReference>
<evidence type="ECO:0000256" key="5">
    <source>
        <dbReference type="ARBA" id="ARBA00023235"/>
    </source>
</evidence>
<dbReference type="GO" id="GO:0003755">
    <property type="term" value="F:peptidyl-prolyl cis-trans isomerase activity"/>
    <property type="evidence" value="ECO:0007669"/>
    <property type="project" value="UniProtKB-KW"/>
</dbReference>
<feature type="region of interest" description="Disordered" evidence="6">
    <location>
        <begin position="183"/>
        <end position="689"/>
    </location>
</feature>
<keyword evidence="9" id="KW-1185">Reference proteome</keyword>
<dbReference type="GO" id="GO:0016018">
    <property type="term" value="F:cyclosporin A binding"/>
    <property type="evidence" value="ECO:0007669"/>
    <property type="project" value="TreeGrafter"/>
</dbReference>
<name>A0A5P1FCV2_ASPOF</name>
<dbReference type="EMBL" id="CM007383">
    <property type="protein sequence ID" value="ONK74380.1"/>
    <property type="molecule type" value="Genomic_DNA"/>
</dbReference>
<comment type="similarity">
    <text evidence="2">Belongs to the cyclophilin-type PPIase family.</text>
</comment>
<evidence type="ECO:0000256" key="4">
    <source>
        <dbReference type="ARBA" id="ARBA00023110"/>
    </source>
</evidence>
<dbReference type="OMA" id="DTGKPTC"/>
<dbReference type="Gene3D" id="2.40.100.10">
    <property type="entry name" value="Cyclophilin-like"/>
    <property type="match status" value="1"/>
</dbReference>
<dbReference type="PRINTS" id="PR00153">
    <property type="entry name" value="CSAPPISMRASE"/>
</dbReference>
<dbReference type="FunFam" id="2.40.100.10:FF:000022">
    <property type="entry name" value="Peptidyl-prolyl cis-trans isomerase CYP95"/>
    <property type="match status" value="1"/>
</dbReference>
<evidence type="ECO:0000256" key="2">
    <source>
        <dbReference type="ARBA" id="ARBA00007365"/>
    </source>
</evidence>
<proteinExistence type="inferred from homology"/>
<dbReference type="InterPro" id="IPR029000">
    <property type="entry name" value="Cyclophilin-like_dom_sf"/>
</dbReference>
<dbReference type="PROSITE" id="PS00170">
    <property type="entry name" value="CSA_PPIASE_1"/>
    <property type="match status" value="1"/>
</dbReference>
<dbReference type="GO" id="GO:0005737">
    <property type="term" value="C:cytoplasm"/>
    <property type="evidence" value="ECO:0007669"/>
    <property type="project" value="TreeGrafter"/>
</dbReference>
<organism evidence="8 9">
    <name type="scientific">Asparagus officinalis</name>
    <name type="common">Garden asparagus</name>
    <dbReference type="NCBI Taxonomy" id="4686"/>
    <lineage>
        <taxon>Eukaryota</taxon>
        <taxon>Viridiplantae</taxon>
        <taxon>Streptophyta</taxon>
        <taxon>Embryophyta</taxon>
        <taxon>Tracheophyta</taxon>
        <taxon>Spermatophyta</taxon>
        <taxon>Magnoliopsida</taxon>
        <taxon>Liliopsida</taxon>
        <taxon>Asparagales</taxon>
        <taxon>Asparagaceae</taxon>
        <taxon>Asparagoideae</taxon>
        <taxon>Asparagus</taxon>
    </lineage>
</organism>
<feature type="compositionally biased region" description="Low complexity" evidence="6">
    <location>
        <begin position="430"/>
        <end position="441"/>
    </location>
</feature>
<feature type="domain" description="PPIase cyclophilin-type" evidence="7">
    <location>
        <begin position="10"/>
        <end position="174"/>
    </location>
</feature>
<keyword evidence="5" id="KW-0413">Isomerase</keyword>
<sequence>MGNKKNPLVFLDISIDRDPVEKLVIELYSDVVPKTAENFRALCTGEKGIGASSAKPLHYKGSFFHRIIKGFMAQGGDFSKQDGSGGESIYGGKFPDENFKLKHDGPGILSMANGGPNTNGSQFFITFKATPHLDGKHVVFGKIVNGISLLRKIEQAGSEKGKPASLVKVVDCGEVTEKALNASAEDRGKKVKKSGRDLSSDDSSDGKARMRRRRHAKDINKKRRKRYSTSDSYSSGSDSESDSDSDSDSYSSPSETSSSSDHRRRRRKKTSRKAKAKARNGKRKRDRRREKEQKRRSKRSRRRSSESSSDSSSEGVNIGGLDVEKVRNIVSVPDVANKSTKDQEVKSPSVNFCKEAAVGESKNEEKKAVEYNTSHEEGELSGGNEGAPETDNGLESNSKRIINQHIKSDEKSNLLRRKADDHNGNPTLGSRSSPSNPASSPDKVRQLQGARGSPRREKDKHDHARDSRSPARSPAHKAAAVAPEKGQNLSRNPSSDGAPKRIKKGRGFTKAYAYVRKYRTPSPECSPVHSQYYRRRNERGRDYDRDNRYRPYRERSPARNYQRSPRGSSPVRYRSRRSRSRSNSRSPVKYRSRGRDRSLSPRRSRSPIADRRPAVSDMLRSRLGPRGDSSPVAERGRSRLRSRGSVSSQSVDDGGGKTGKGKARFASSSSRSSSPAGNNGLVSYGDGDP</sequence>
<protein>
    <recommendedName>
        <fullName evidence="3">peptidylprolyl isomerase</fullName>
        <ecNumber evidence="3">5.2.1.8</ecNumber>
    </recommendedName>
</protein>
<dbReference type="AlphaFoldDB" id="A0A5P1FCV2"/>
<feature type="compositionally biased region" description="Basic and acidic residues" evidence="6">
    <location>
        <begin position="539"/>
        <end position="557"/>
    </location>
</feature>
<feature type="compositionally biased region" description="Low complexity" evidence="6">
    <location>
        <begin position="643"/>
        <end position="652"/>
    </location>
</feature>
<dbReference type="Gramene" id="ONK74380">
    <property type="protein sequence ID" value="ONK74380"/>
    <property type="gene ID" value="A4U43_C03F5630"/>
</dbReference>
<feature type="compositionally biased region" description="Basic and acidic residues" evidence="6">
    <location>
        <begin position="361"/>
        <end position="378"/>
    </location>
</feature>
<dbReference type="InterPro" id="IPR020892">
    <property type="entry name" value="Cyclophilin-type_PPIase_CS"/>
</dbReference>
<feature type="compositionally biased region" description="Basic residues" evidence="6">
    <location>
        <begin position="209"/>
        <end position="227"/>
    </location>
</feature>
<gene>
    <name evidence="8" type="ORF">A4U43_C03F5630</name>
</gene>
<dbReference type="PANTHER" id="PTHR11071:SF561">
    <property type="entry name" value="PEPTIDYL-PROLYL CIS-TRANS ISOMERASE D-RELATED"/>
    <property type="match status" value="1"/>
</dbReference>
<feature type="compositionally biased region" description="Basic and acidic residues" evidence="6">
    <location>
        <begin position="454"/>
        <end position="469"/>
    </location>
</feature>
<dbReference type="OrthoDB" id="782531at2759"/>
<dbReference type="SUPFAM" id="SSF50891">
    <property type="entry name" value="Cyclophilin-like"/>
    <property type="match status" value="1"/>
</dbReference>
<evidence type="ECO:0000256" key="3">
    <source>
        <dbReference type="ARBA" id="ARBA00013194"/>
    </source>
</evidence>
<evidence type="ECO:0000256" key="1">
    <source>
        <dbReference type="ARBA" id="ARBA00000971"/>
    </source>
</evidence>
<dbReference type="GO" id="GO:0006457">
    <property type="term" value="P:protein folding"/>
    <property type="evidence" value="ECO:0007669"/>
    <property type="project" value="InterPro"/>
</dbReference>
<keyword evidence="4" id="KW-0697">Rotamase</keyword>
<evidence type="ECO:0000313" key="8">
    <source>
        <dbReference type="EMBL" id="ONK74380.1"/>
    </source>
</evidence>
<dbReference type="Pfam" id="PF00160">
    <property type="entry name" value="Pro_isomerase"/>
    <property type="match status" value="1"/>
</dbReference>
<feature type="compositionally biased region" description="Basic and acidic residues" evidence="6">
    <location>
        <begin position="406"/>
        <end position="423"/>
    </location>
</feature>
<comment type="catalytic activity">
    <reaction evidence="1">
        <text>[protein]-peptidylproline (omega=180) = [protein]-peptidylproline (omega=0)</text>
        <dbReference type="Rhea" id="RHEA:16237"/>
        <dbReference type="Rhea" id="RHEA-COMP:10747"/>
        <dbReference type="Rhea" id="RHEA-COMP:10748"/>
        <dbReference type="ChEBI" id="CHEBI:83833"/>
        <dbReference type="ChEBI" id="CHEBI:83834"/>
        <dbReference type="EC" id="5.2.1.8"/>
    </reaction>
</comment>
<dbReference type="PANTHER" id="PTHR11071">
    <property type="entry name" value="PEPTIDYL-PROLYL CIS-TRANS ISOMERASE"/>
    <property type="match status" value="1"/>
</dbReference>
<feature type="compositionally biased region" description="Basic residues" evidence="6">
    <location>
        <begin position="262"/>
        <end position="302"/>
    </location>
</feature>
<dbReference type="InterPro" id="IPR002130">
    <property type="entry name" value="Cyclophilin-type_PPIase_dom"/>
</dbReference>
<dbReference type="CDD" id="cd01926">
    <property type="entry name" value="cyclophilin_ABH_like"/>
    <property type="match status" value="1"/>
</dbReference>
<evidence type="ECO:0000256" key="6">
    <source>
        <dbReference type="SAM" id="MobiDB-lite"/>
    </source>
</evidence>
<feature type="compositionally biased region" description="Low complexity" evidence="6">
    <location>
        <begin position="229"/>
        <end position="238"/>
    </location>
</feature>
<accession>A0A5P1FCV2</accession>
<reference evidence="9" key="1">
    <citation type="journal article" date="2017" name="Nat. Commun.">
        <title>The asparagus genome sheds light on the origin and evolution of a young Y chromosome.</title>
        <authorList>
            <person name="Harkess A."/>
            <person name="Zhou J."/>
            <person name="Xu C."/>
            <person name="Bowers J.E."/>
            <person name="Van der Hulst R."/>
            <person name="Ayyampalayam S."/>
            <person name="Mercati F."/>
            <person name="Riccardi P."/>
            <person name="McKain M.R."/>
            <person name="Kakrana A."/>
            <person name="Tang H."/>
            <person name="Ray J."/>
            <person name="Groenendijk J."/>
            <person name="Arikit S."/>
            <person name="Mathioni S.M."/>
            <person name="Nakano M."/>
            <person name="Shan H."/>
            <person name="Telgmann-Rauber A."/>
            <person name="Kanno A."/>
            <person name="Yue Z."/>
            <person name="Chen H."/>
            <person name="Li W."/>
            <person name="Chen Y."/>
            <person name="Xu X."/>
            <person name="Zhang Y."/>
            <person name="Luo S."/>
            <person name="Chen H."/>
            <person name="Gao J."/>
            <person name="Mao Z."/>
            <person name="Pires J.C."/>
            <person name="Luo M."/>
            <person name="Kudrna D."/>
            <person name="Wing R.A."/>
            <person name="Meyers B.C."/>
            <person name="Yi K."/>
            <person name="Kong H."/>
            <person name="Lavrijsen P."/>
            <person name="Sunseri F."/>
            <person name="Falavigna A."/>
            <person name="Ye Y."/>
            <person name="Leebens-Mack J.H."/>
            <person name="Chen G."/>
        </authorList>
    </citation>
    <scope>NUCLEOTIDE SEQUENCE [LARGE SCALE GENOMIC DNA]</scope>
    <source>
        <strain evidence="9">cv. DH0086</strain>
    </source>
</reference>
<feature type="compositionally biased region" description="Low complexity" evidence="6">
    <location>
        <begin position="563"/>
        <end position="572"/>
    </location>
</feature>
<dbReference type="EC" id="5.2.1.8" evidence="3"/>
<feature type="compositionally biased region" description="Low complexity" evidence="6">
    <location>
        <begin position="248"/>
        <end position="259"/>
    </location>
</feature>
<dbReference type="PROSITE" id="PS50072">
    <property type="entry name" value="CSA_PPIASE_2"/>
    <property type="match status" value="1"/>
</dbReference>
<evidence type="ECO:0000313" key="9">
    <source>
        <dbReference type="Proteomes" id="UP000243459"/>
    </source>
</evidence>
<evidence type="ECO:0000259" key="7">
    <source>
        <dbReference type="PROSITE" id="PS50072"/>
    </source>
</evidence>
<feature type="compositionally biased region" description="Basic and acidic residues" evidence="6">
    <location>
        <begin position="184"/>
        <end position="208"/>
    </location>
</feature>
<feature type="compositionally biased region" description="Basic residues" evidence="6">
    <location>
        <begin position="573"/>
        <end position="592"/>
    </location>
</feature>